<feature type="region of interest" description="Disordered" evidence="1">
    <location>
        <begin position="29"/>
        <end position="49"/>
    </location>
</feature>
<name>A0A644YL55_9ZZZZ</name>
<gene>
    <name evidence="2" type="ORF">SDC9_73349</name>
</gene>
<reference evidence="2" key="1">
    <citation type="submission" date="2019-08" db="EMBL/GenBank/DDBJ databases">
        <authorList>
            <person name="Kucharzyk K."/>
            <person name="Murdoch R.W."/>
            <person name="Higgins S."/>
            <person name="Loffler F."/>
        </authorList>
    </citation>
    <scope>NUCLEOTIDE SEQUENCE</scope>
</reference>
<accession>A0A644YL55</accession>
<sequence length="63" mass="6711">MPGRRTLRLTVAEFVTVGSVSHAAVTVTETSVRPGRSPRRMETVSPTPLTEATAVSPLVQAYS</sequence>
<evidence type="ECO:0000313" key="2">
    <source>
        <dbReference type="EMBL" id="MPM26844.1"/>
    </source>
</evidence>
<comment type="caution">
    <text evidence="2">The sequence shown here is derived from an EMBL/GenBank/DDBJ whole genome shotgun (WGS) entry which is preliminary data.</text>
</comment>
<organism evidence="2">
    <name type="scientific">bioreactor metagenome</name>
    <dbReference type="NCBI Taxonomy" id="1076179"/>
    <lineage>
        <taxon>unclassified sequences</taxon>
        <taxon>metagenomes</taxon>
        <taxon>ecological metagenomes</taxon>
    </lineage>
</organism>
<protein>
    <submittedName>
        <fullName evidence="2">Uncharacterized protein</fullName>
    </submittedName>
</protein>
<evidence type="ECO:0000256" key="1">
    <source>
        <dbReference type="SAM" id="MobiDB-lite"/>
    </source>
</evidence>
<dbReference type="AlphaFoldDB" id="A0A644YL55"/>
<proteinExistence type="predicted"/>
<dbReference type="EMBL" id="VSSQ01004841">
    <property type="protein sequence ID" value="MPM26844.1"/>
    <property type="molecule type" value="Genomic_DNA"/>
</dbReference>